<dbReference type="OrthoDB" id="7402425at2"/>
<dbReference type="RefSeq" id="WP_067785270.1">
    <property type="nucleotide sequence ID" value="NZ_CP016545.1"/>
</dbReference>
<dbReference type="EMBL" id="CP016545">
    <property type="protein sequence ID" value="ANU06692.1"/>
    <property type="molecule type" value="Genomic_DNA"/>
</dbReference>
<feature type="region of interest" description="Disordered" evidence="1">
    <location>
        <begin position="277"/>
        <end position="340"/>
    </location>
</feature>
<feature type="transmembrane region" description="Helical" evidence="2">
    <location>
        <begin position="12"/>
        <end position="32"/>
    </location>
</feature>
<dbReference type="Proteomes" id="UP000092698">
    <property type="component" value="Chromosome"/>
</dbReference>
<protein>
    <submittedName>
        <fullName evidence="3">Uncharacterized protein</fullName>
    </submittedName>
</protein>
<evidence type="ECO:0000256" key="1">
    <source>
        <dbReference type="SAM" id="MobiDB-lite"/>
    </source>
</evidence>
<name>A0A1C7D5Q9_9SPHN</name>
<keyword evidence="2" id="KW-0472">Membrane</keyword>
<feature type="compositionally biased region" description="Pro residues" evidence="1">
    <location>
        <begin position="316"/>
        <end position="332"/>
    </location>
</feature>
<evidence type="ECO:0000313" key="3">
    <source>
        <dbReference type="EMBL" id="ANU06692.1"/>
    </source>
</evidence>
<dbReference type="KEGG" id="anh:A6F65_00367"/>
<organism evidence="3 4">
    <name type="scientific">Paraurantiacibacter namhicola</name>
    <dbReference type="NCBI Taxonomy" id="645517"/>
    <lineage>
        <taxon>Bacteria</taxon>
        <taxon>Pseudomonadati</taxon>
        <taxon>Pseudomonadota</taxon>
        <taxon>Alphaproteobacteria</taxon>
        <taxon>Sphingomonadales</taxon>
        <taxon>Erythrobacteraceae</taxon>
        <taxon>Paraurantiacibacter</taxon>
    </lineage>
</organism>
<sequence length="340" mass="36755">MGWLRDKWNSRNWMLVPLILAVPVVAFIYVWLDPYGPPEGSESRPPTFEVFLPDLWPGDPDSEPTRGMDFVASIYGTVIEAPVLRAGMVDARVGRGSTSGTVAEDVARFVRAWPSVTVLDEGVRPEYSTLEMRPEHSATGATLLLREGCLRARKEGWDEEHLVIPFGPIDLFRDAQGYLAVGQPDGAAEYQLRIGEPGGLVWLSPVDDAQLEGVAAFREACGDAPIALMTGTPKRLPDCSAAFLAIEAEKQRHYDAAYAAQKDEAEACRAANESRAAVESKRVGPRTPPAPCPPLLNTPPPIEAIGGDVCRHPDAPVTPGPKPQMPPPPPPGLSESTIVR</sequence>
<keyword evidence="2" id="KW-1133">Transmembrane helix</keyword>
<reference evidence="3 4" key="1">
    <citation type="submission" date="2016-07" db="EMBL/GenBank/DDBJ databases">
        <title>Complete genome sequence of Altererythrobacter namhicola JCM 16345T, containing esterase-encoding genes.</title>
        <authorList>
            <person name="Cheng H."/>
            <person name="Wu Y.-H."/>
            <person name="Jian S.-L."/>
            <person name="Huo Y.-Y."/>
            <person name="Wang C.-S."/>
            <person name="Xu X.-W."/>
        </authorList>
    </citation>
    <scope>NUCLEOTIDE SEQUENCE [LARGE SCALE GENOMIC DNA]</scope>
    <source>
        <strain evidence="3 4">JCM 16345</strain>
    </source>
</reference>
<keyword evidence="4" id="KW-1185">Reference proteome</keyword>
<evidence type="ECO:0000313" key="4">
    <source>
        <dbReference type="Proteomes" id="UP000092698"/>
    </source>
</evidence>
<dbReference type="AlphaFoldDB" id="A0A1C7D5Q9"/>
<feature type="compositionally biased region" description="Pro residues" evidence="1">
    <location>
        <begin position="286"/>
        <end position="302"/>
    </location>
</feature>
<proteinExistence type="predicted"/>
<dbReference type="STRING" id="645517.A6F65_00367"/>
<accession>A0A1C7D5Q9</accession>
<gene>
    <name evidence="3" type="ORF">A6F65_00367</name>
</gene>
<keyword evidence="2" id="KW-0812">Transmembrane</keyword>
<evidence type="ECO:0000256" key="2">
    <source>
        <dbReference type="SAM" id="Phobius"/>
    </source>
</evidence>